<name>A0A238H2Z6_9BURK</name>
<protein>
    <submittedName>
        <fullName evidence="1">Uncharacterized protein</fullName>
    </submittedName>
</protein>
<dbReference type="Proteomes" id="UP000198460">
    <property type="component" value="Unassembled WGS sequence"/>
</dbReference>
<organism evidence="1 2">
    <name type="scientific">Burkholderia singularis</name>
    <dbReference type="NCBI Taxonomy" id="1503053"/>
    <lineage>
        <taxon>Bacteria</taxon>
        <taxon>Pseudomonadati</taxon>
        <taxon>Pseudomonadota</taxon>
        <taxon>Betaproteobacteria</taxon>
        <taxon>Burkholderiales</taxon>
        <taxon>Burkholderiaceae</taxon>
        <taxon>Burkholderia</taxon>
        <taxon>pseudomallei group</taxon>
    </lineage>
</organism>
<evidence type="ECO:0000313" key="1">
    <source>
        <dbReference type="EMBL" id="SMF99614.1"/>
    </source>
</evidence>
<evidence type="ECO:0000313" key="2">
    <source>
        <dbReference type="Proteomes" id="UP000198460"/>
    </source>
</evidence>
<reference evidence="1 2" key="1">
    <citation type="submission" date="2017-04" db="EMBL/GenBank/DDBJ databases">
        <authorList>
            <person name="Afonso C.L."/>
            <person name="Miller P.J."/>
            <person name="Scott M.A."/>
            <person name="Spackman E."/>
            <person name="Goraichik I."/>
            <person name="Dimitrov K.M."/>
            <person name="Suarez D.L."/>
            <person name="Swayne D.E."/>
        </authorList>
    </citation>
    <scope>NUCLEOTIDE SEQUENCE [LARGE SCALE GENOMIC DNA]</scope>
    <source>
        <strain evidence="1">LMG 28154</strain>
    </source>
</reference>
<dbReference type="AlphaFoldDB" id="A0A238H2Z6"/>
<sequence>MRAGRARRQLAAKQALASQQTSCDFDRRHMTVTQCAAPASRIAKGFGEISD</sequence>
<proteinExistence type="predicted"/>
<gene>
    <name evidence="1" type="ORF">BSIN_2797</name>
</gene>
<accession>A0A238H2Z6</accession>
<dbReference type="EMBL" id="FXAN01000042">
    <property type="protein sequence ID" value="SMF99614.1"/>
    <property type="molecule type" value="Genomic_DNA"/>
</dbReference>